<protein>
    <submittedName>
        <fullName evidence="8">Major facilitator superfamily domain-containing protein</fullName>
    </submittedName>
</protein>
<evidence type="ECO:0000256" key="6">
    <source>
        <dbReference type="SAM" id="Phobius"/>
    </source>
</evidence>
<reference evidence="8 9" key="1">
    <citation type="submission" date="2024-07" db="EMBL/GenBank/DDBJ databases">
        <title>Section-level genome sequencing and comparative genomics of Aspergillus sections Usti and Cavernicolus.</title>
        <authorList>
            <consortium name="Lawrence Berkeley National Laboratory"/>
            <person name="Nybo J.L."/>
            <person name="Vesth T.C."/>
            <person name="Theobald S."/>
            <person name="Frisvad J.C."/>
            <person name="Larsen T.O."/>
            <person name="Kjaerboelling I."/>
            <person name="Rothschild-Mancinelli K."/>
            <person name="Lyhne E.K."/>
            <person name="Kogle M.E."/>
            <person name="Barry K."/>
            <person name="Clum A."/>
            <person name="Na H."/>
            <person name="Ledsgaard L."/>
            <person name="Lin J."/>
            <person name="Lipzen A."/>
            <person name="Kuo A."/>
            <person name="Riley R."/>
            <person name="Mondo S."/>
            <person name="LaButti K."/>
            <person name="Haridas S."/>
            <person name="Pangalinan J."/>
            <person name="Salamov A.A."/>
            <person name="Simmons B.A."/>
            <person name="Magnuson J.K."/>
            <person name="Chen J."/>
            <person name="Drula E."/>
            <person name="Henrissat B."/>
            <person name="Wiebenga A."/>
            <person name="Lubbers R.J."/>
            <person name="Gomes A.C."/>
            <person name="Macurrencykelacurrency M.R."/>
            <person name="Stajich J."/>
            <person name="Grigoriev I.V."/>
            <person name="Mortensen U.H."/>
            <person name="De vries R.P."/>
            <person name="Baker S.E."/>
            <person name="Andersen M.R."/>
        </authorList>
    </citation>
    <scope>NUCLEOTIDE SEQUENCE [LARGE SCALE GENOMIC DNA]</scope>
    <source>
        <strain evidence="8 9">CBS 756.74</strain>
    </source>
</reference>
<feature type="transmembrane region" description="Helical" evidence="6">
    <location>
        <begin position="318"/>
        <end position="335"/>
    </location>
</feature>
<keyword evidence="9" id="KW-1185">Reference proteome</keyword>
<evidence type="ECO:0000256" key="4">
    <source>
        <dbReference type="ARBA" id="ARBA00022989"/>
    </source>
</evidence>
<comment type="subcellular location">
    <subcellularLocation>
        <location evidence="1">Membrane</location>
        <topology evidence="1">Multi-pass membrane protein</topology>
    </subcellularLocation>
</comment>
<sequence>MSNDMKHDMVAEMVDNVHIEDSGNPYSTAESLTSAATERKLVRKIDLYVLPWLCVTYALSLIDRSNIAAAKLVGMEIDLRLTGNRYNVALLVFFVTYILTEIPSNAIIKRIGSQVYLTVLITCWGAIALCFGFVNTYGQLLGLRVLLGFFEGGFNPACIFIISSWYKRYEVQQRLSIWFVFGSVVSGFTGIISYGLSRMDGLGNLNAWRWVFIIPGIVTVALAVPIFLFVAEFPEQAKWLSAEELSIVRQRLSADRGEVLDEPATMKSFLEAALDWKVYVISLMLMIPTATTYALSFFSPSILAGFGFNIAMSQILTTPPYVFGAIVSIFTGIIADKVHLRSPFIIGYSILHIIGLAMIGWGNNQACQYSGMFLAIAGSNCAIPSALAFLANNVVGVSKRQFAVPIQTVFGGVGGIIGSVMFRKEDYPTYRPGLYAAFGCTALNMVLAGGLALFFWLQNRKADRTGKVLEGLPGFRYTI</sequence>
<feature type="transmembrane region" description="Helical" evidence="6">
    <location>
        <begin position="115"/>
        <end position="134"/>
    </location>
</feature>
<dbReference type="InterPro" id="IPR011701">
    <property type="entry name" value="MFS"/>
</dbReference>
<feature type="transmembrane region" description="Helical" evidence="6">
    <location>
        <begin position="402"/>
        <end position="422"/>
    </location>
</feature>
<dbReference type="PANTHER" id="PTHR43791:SF3">
    <property type="entry name" value="MAJOR FACILITATOR SUPERFAMILY (MFS) PROFILE DOMAIN-CONTAINING PROTEIN"/>
    <property type="match status" value="1"/>
</dbReference>
<evidence type="ECO:0000313" key="8">
    <source>
        <dbReference type="EMBL" id="KAL2837074.1"/>
    </source>
</evidence>
<dbReference type="SUPFAM" id="SSF103473">
    <property type="entry name" value="MFS general substrate transporter"/>
    <property type="match status" value="1"/>
</dbReference>
<feature type="transmembrane region" description="Helical" evidence="6">
    <location>
        <begin position="276"/>
        <end position="298"/>
    </location>
</feature>
<dbReference type="GeneID" id="98162789"/>
<evidence type="ECO:0000256" key="1">
    <source>
        <dbReference type="ARBA" id="ARBA00004141"/>
    </source>
</evidence>
<accession>A0ABR4JBZ8</accession>
<evidence type="ECO:0000256" key="2">
    <source>
        <dbReference type="ARBA" id="ARBA00022448"/>
    </source>
</evidence>
<dbReference type="PANTHER" id="PTHR43791">
    <property type="entry name" value="PERMEASE-RELATED"/>
    <property type="match status" value="1"/>
</dbReference>
<dbReference type="RefSeq" id="XP_070892374.1">
    <property type="nucleotide sequence ID" value="XM_071047625.1"/>
</dbReference>
<feature type="transmembrane region" description="Helical" evidence="6">
    <location>
        <begin position="369"/>
        <end position="390"/>
    </location>
</feature>
<dbReference type="InterPro" id="IPR036259">
    <property type="entry name" value="MFS_trans_sf"/>
</dbReference>
<evidence type="ECO:0000256" key="5">
    <source>
        <dbReference type="ARBA" id="ARBA00023136"/>
    </source>
</evidence>
<feature type="domain" description="Major facilitator superfamily (MFS) profile" evidence="7">
    <location>
        <begin position="49"/>
        <end position="460"/>
    </location>
</feature>
<dbReference type="Gene3D" id="1.20.1250.20">
    <property type="entry name" value="MFS general substrate transporter like domains"/>
    <property type="match status" value="2"/>
</dbReference>
<feature type="transmembrane region" description="Helical" evidence="6">
    <location>
        <begin position="88"/>
        <end position="108"/>
    </location>
</feature>
<comment type="caution">
    <text evidence="8">The sequence shown here is derived from an EMBL/GenBank/DDBJ whole genome shotgun (WGS) entry which is preliminary data.</text>
</comment>
<feature type="transmembrane region" description="Helical" evidence="6">
    <location>
        <begin position="434"/>
        <end position="457"/>
    </location>
</feature>
<organism evidence="8 9">
    <name type="scientific">Aspergillus pseudodeflectus</name>
    <dbReference type="NCBI Taxonomy" id="176178"/>
    <lineage>
        <taxon>Eukaryota</taxon>
        <taxon>Fungi</taxon>
        <taxon>Dikarya</taxon>
        <taxon>Ascomycota</taxon>
        <taxon>Pezizomycotina</taxon>
        <taxon>Eurotiomycetes</taxon>
        <taxon>Eurotiomycetidae</taxon>
        <taxon>Eurotiales</taxon>
        <taxon>Aspergillaceae</taxon>
        <taxon>Aspergillus</taxon>
        <taxon>Aspergillus subgen. Nidulantes</taxon>
    </lineage>
</organism>
<keyword evidence="4 6" id="KW-1133">Transmembrane helix</keyword>
<feature type="transmembrane region" description="Helical" evidence="6">
    <location>
        <begin position="208"/>
        <end position="231"/>
    </location>
</feature>
<feature type="transmembrane region" description="Helical" evidence="6">
    <location>
        <begin position="45"/>
        <end position="62"/>
    </location>
</feature>
<evidence type="ECO:0000313" key="9">
    <source>
        <dbReference type="Proteomes" id="UP001610444"/>
    </source>
</evidence>
<dbReference type="InterPro" id="IPR020846">
    <property type="entry name" value="MFS_dom"/>
</dbReference>
<dbReference type="Proteomes" id="UP001610444">
    <property type="component" value="Unassembled WGS sequence"/>
</dbReference>
<feature type="transmembrane region" description="Helical" evidence="6">
    <location>
        <begin position="140"/>
        <end position="163"/>
    </location>
</feature>
<keyword evidence="2" id="KW-0813">Transport</keyword>
<keyword evidence="3 6" id="KW-0812">Transmembrane</keyword>
<feature type="transmembrane region" description="Helical" evidence="6">
    <location>
        <begin position="344"/>
        <end position="363"/>
    </location>
</feature>
<proteinExistence type="predicted"/>
<evidence type="ECO:0000256" key="3">
    <source>
        <dbReference type="ARBA" id="ARBA00022692"/>
    </source>
</evidence>
<dbReference type="EMBL" id="JBFXLR010000103">
    <property type="protein sequence ID" value="KAL2837074.1"/>
    <property type="molecule type" value="Genomic_DNA"/>
</dbReference>
<feature type="transmembrane region" description="Helical" evidence="6">
    <location>
        <begin position="175"/>
        <end position="196"/>
    </location>
</feature>
<dbReference type="PROSITE" id="PS50850">
    <property type="entry name" value="MFS"/>
    <property type="match status" value="1"/>
</dbReference>
<keyword evidence="5 6" id="KW-0472">Membrane</keyword>
<dbReference type="Pfam" id="PF07690">
    <property type="entry name" value="MFS_1"/>
    <property type="match status" value="1"/>
</dbReference>
<evidence type="ECO:0000259" key="7">
    <source>
        <dbReference type="PROSITE" id="PS50850"/>
    </source>
</evidence>
<gene>
    <name evidence="8" type="ORF">BJX68DRAFT_274253</name>
</gene>
<name>A0ABR4JBZ8_9EURO</name>